<evidence type="ECO:0000256" key="5">
    <source>
        <dbReference type="SAM" id="SignalP"/>
    </source>
</evidence>
<dbReference type="Gene3D" id="2.130.10.10">
    <property type="entry name" value="YVTN repeat-like/Quinoprotein amine dehydrogenase"/>
    <property type="match status" value="2"/>
</dbReference>
<dbReference type="Gene3D" id="3.30.70.270">
    <property type="match status" value="1"/>
</dbReference>
<dbReference type="Pfam" id="PF07495">
    <property type="entry name" value="Y_Y_Y"/>
    <property type="match status" value="1"/>
</dbReference>
<dbReference type="InterPro" id="IPR015943">
    <property type="entry name" value="WD40/YVTN_repeat-like_dom_sf"/>
</dbReference>
<dbReference type="GO" id="GO:0005886">
    <property type="term" value="C:plasma membrane"/>
    <property type="evidence" value="ECO:0007669"/>
    <property type="project" value="TreeGrafter"/>
</dbReference>
<proteinExistence type="predicted"/>
<keyword evidence="5" id="KW-0732">Signal</keyword>
<comment type="cofactor">
    <cofactor evidence="1">
        <name>Mg(2+)</name>
        <dbReference type="ChEBI" id="CHEBI:18420"/>
    </cofactor>
</comment>
<evidence type="ECO:0000256" key="3">
    <source>
        <dbReference type="ARBA" id="ARBA00034247"/>
    </source>
</evidence>
<dbReference type="SMART" id="SM00267">
    <property type="entry name" value="GGDEF"/>
    <property type="match status" value="1"/>
</dbReference>
<dbReference type="RefSeq" id="WP_395120286.1">
    <property type="nucleotide sequence ID" value="NZ_CP170721.1"/>
</dbReference>
<gene>
    <name evidence="7" type="ORF">ACFYG5_18560</name>
</gene>
<dbReference type="InterPro" id="IPR013783">
    <property type="entry name" value="Ig-like_fold"/>
</dbReference>
<dbReference type="PROSITE" id="PS50887">
    <property type="entry name" value="GGDEF"/>
    <property type="match status" value="1"/>
</dbReference>
<protein>
    <recommendedName>
        <fullName evidence="2">diguanylate cyclase</fullName>
        <ecNumber evidence="2">2.7.7.65</ecNumber>
    </recommendedName>
</protein>
<dbReference type="EMBL" id="CP170721">
    <property type="protein sequence ID" value="XIA18531.1"/>
    <property type="molecule type" value="Genomic_DNA"/>
</dbReference>
<reference evidence="7" key="1">
    <citation type="submission" date="2024-10" db="EMBL/GenBank/DDBJ databases">
        <authorList>
            <person name="Lesea H.P."/>
            <person name="Kuehl J.V."/>
            <person name="Chandonia J.-M."/>
        </authorList>
    </citation>
    <scope>NUCLEOTIDE SEQUENCE</scope>
    <source>
        <strain evidence="7">FW102-FHT14D07</strain>
    </source>
</reference>
<dbReference type="InterPro" id="IPR011123">
    <property type="entry name" value="Y_Y_Y"/>
</dbReference>
<keyword evidence="4" id="KW-1133">Transmembrane helix</keyword>
<accession>A0AB74UQG9</accession>
<keyword evidence="7" id="KW-0548">Nucleotidyltransferase</keyword>
<dbReference type="InterPro" id="IPR011110">
    <property type="entry name" value="Reg_prop"/>
</dbReference>
<keyword evidence="4" id="KW-0812">Transmembrane</keyword>
<keyword evidence="4" id="KW-0472">Membrane</keyword>
<dbReference type="Pfam" id="PF07494">
    <property type="entry name" value="Reg_prop"/>
    <property type="match status" value="1"/>
</dbReference>
<evidence type="ECO:0000259" key="6">
    <source>
        <dbReference type="PROSITE" id="PS50887"/>
    </source>
</evidence>
<feature type="chain" id="PRO_5044502399" description="diguanylate cyclase" evidence="5">
    <location>
        <begin position="22"/>
        <end position="993"/>
    </location>
</feature>
<dbReference type="GO" id="GO:1902201">
    <property type="term" value="P:negative regulation of bacterial-type flagellum-dependent cell motility"/>
    <property type="evidence" value="ECO:0007669"/>
    <property type="project" value="TreeGrafter"/>
</dbReference>
<sequence length="993" mass="108539">MLLALLLMSTGWLVVMSPARAMDPQQPFHSFVLDHWGVEQGLPQITVLGLAEDRAGFLWVNTQTAVARFDGARFVRYDHASTGVDTSMLNAAWADPRGGVWFGGARGLIGQRDGQFKALGGAAVNAIIDAGDGTPLLATADGVQRLHEGRMVSTGGSGGPAFSLLRGDGHLWIGGIGRVCRRADSAAPATESCIAAGPAAWRHVVVNHLALQGGQLWLGTSAGLMRIVDGQWVAAGLGDGIDAAPIESLLTDRVGSLWIATAKALYRRLPDGELEREEIDVQRRPWVHRMLEDRDGNLWLGTYTRGLYRIWNGWTRRLSLDDGVRDPLVWSVLRAPDGSIVFGTNSDVEVFDGKQVRTLIPGSALPNPSAYELYYDRRQRLWVGTRGGIAVFDRGVDVTPAALQGLRNLQINDIHELGDDDFLFGTSAGLYRWRQGALSRLDPQATAAEAIIRSVLPLAPGRWYVGTRDGVREWRDGHWTRPAWAEPLRSHFVTRLALLKPDLLAVATSDAGIGLMADGRLRMTGQSEGLPSDNVWTFDLLDGQLYASSTEGAWRLPLSQLPLPGSPPRTVSPQQLAGEQRSTTVSNLHCCNGGARARSAIVGDVIWYATTDGILGVNTRALGERPSAPRAAVVSVEHDDRQYTGGAFTLDQGSRDLTVHYTAPYLQVGTLHFRYRLDGYDKDWQHAGVRREAFYTHLPAGNYRFRVAATLPGAAGYGPEAAIAVEVTPYWYENLLVRLAAAAALVVLLFVLTRWSMRRQRRRNAWLEEQVERRTGELSRALERLRVTNLALAEESHTDTLTALHNRRYLLAQLPALLAEGSSVGVIQIDIDHFKHINDARGHAVGDAVLRELGSRLAELRRDSDITVRWGGEEFLLLLRDVDQADVLRIAQRLRHDIAAKAFADGRGGVLRLTCSIGFSMHPLAAHSDAATFDAAVELADLALYRAKYLGRDQCVGLLAAAPLPAAILRDPLAPQLDALLAAGQLKWVRPTN</sequence>
<name>A0AB74UQG9_9GAMM</name>
<organism evidence="7">
    <name type="scientific">Rhodanobacter sp. FW102-FHT14D07</name>
    <dbReference type="NCBI Taxonomy" id="3351462"/>
    <lineage>
        <taxon>Bacteria</taxon>
        <taxon>Pseudomonadati</taxon>
        <taxon>Pseudomonadota</taxon>
        <taxon>Gammaproteobacteria</taxon>
        <taxon>Lysobacterales</taxon>
        <taxon>Rhodanobacteraceae</taxon>
        <taxon>Rhodanobacter</taxon>
    </lineage>
</organism>
<dbReference type="PANTHER" id="PTHR45138:SF9">
    <property type="entry name" value="DIGUANYLATE CYCLASE DGCM-RELATED"/>
    <property type="match status" value="1"/>
</dbReference>
<dbReference type="NCBIfam" id="TIGR00254">
    <property type="entry name" value="GGDEF"/>
    <property type="match status" value="1"/>
</dbReference>
<dbReference type="InterPro" id="IPR000160">
    <property type="entry name" value="GGDEF_dom"/>
</dbReference>
<dbReference type="GO" id="GO:0052621">
    <property type="term" value="F:diguanylate cyclase activity"/>
    <property type="evidence" value="ECO:0007669"/>
    <property type="project" value="UniProtKB-EC"/>
</dbReference>
<dbReference type="EC" id="2.7.7.65" evidence="2"/>
<evidence type="ECO:0000256" key="1">
    <source>
        <dbReference type="ARBA" id="ARBA00001946"/>
    </source>
</evidence>
<dbReference type="GO" id="GO:0043709">
    <property type="term" value="P:cell adhesion involved in single-species biofilm formation"/>
    <property type="evidence" value="ECO:0007669"/>
    <property type="project" value="TreeGrafter"/>
</dbReference>
<feature type="domain" description="GGDEF" evidence="6">
    <location>
        <begin position="822"/>
        <end position="960"/>
    </location>
</feature>
<comment type="catalytic activity">
    <reaction evidence="3">
        <text>2 GTP = 3',3'-c-di-GMP + 2 diphosphate</text>
        <dbReference type="Rhea" id="RHEA:24898"/>
        <dbReference type="ChEBI" id="CHEBI:33019"/>
        <dbReference type="ChEBI" id="CHEBI:37565"/>
        <dbReference type="ChEBI" id="CHEBI:58805"/>
        <dbReference type="EC" id="2.7.7.65"/>
    </reaction>
</comment>
<keyword evidence="7" id="KW-0808">Transferase</keyword>
<dbReference type="InterPro" id="IPR043128">
    <property type="entry name" value="Rev_trsase/Diguanyl_cyclase"/>
</dbReference>
<feature type="transmembrane region" description="Helical" evidence="4">
    <location>
        <begin position="735"/>
        <end position="753"/>
    </location>
</feature>
<dbReference type="CDD" id="cd01949">
    <property type="entry name" value="GGDEF"/>
    <property type="match status" value="1"/>
</dbReference>
<dbReference type="Pfam" id="PF00990">
    <property type="entry name" value="GGDEF"/>
    <property type="match status" value="1"/>
</dbReference>
<feature type="signal peptide" evidence="5">
    <location>
        <begin position="1"/>
        <end position="21"/>
    </location>
</feature>
<evidence type="ECO:0000256" key="4">
    <source>
        <dbReference type="SAM" id="Phobius"/>
    </source>
</evidence>
<dbReference type="InterPro" id="IPR029787">
    <property type="entry name" value="Nucleotide_cyclase"/>
</dbReference>
<dbReference type="SUPFAM" id="SSF63829">
    <property type="entry name" value="Calcium-dependent phosphotriesterase"/>
    <property type="match status" value="2"/>
</dbReference>
<evidence type="ECO:0000313" key="7">
    <source>
        <dbReference type="EMBL" id="XIA18531.1"/>
    </source>
</evidence>
<dbReference type="Gene3D" id="2.60.40.10">
    <property type="entry name" value="Immunoglobulins"/>
    <property type="match status" value="1"/>
</dbReference>
<dbReference type="FunFam" id="3.30.70.270:FF:000001">
    <property type="entry name" value="Diguanylate cyclase domain protein"/>
    <property type="match status" value="1"/>
</dbReference>
<dbReference type="SUPFAM" id="SSF55073">
    <property type="entry name" value="Nucleotide cyclase"/>
    <property type="match status" value="1"/>
</dbReference>
<dbReference type="PANTHER" id="PTHR45138">
    <property type="entry name" value="REGULATORY COMPONENTS OF SENSORY TRANSDUCTION SYSTEM"/>
    <property type="match status" value="1"/>
</dbReference>
<evidence type="ECO:0000256" key="2">
    <source>
        <dbReference type="ARBA" id="ARBA00012528"/>
    </source>
</evidence>
<dbReference type="AlphaFoldDB" id="A0AB74UQG9"/>
<dbReference type="InterPro" id="IPR050469">
    <property type="entry name" value="Diguanylate_Cyclase"/>
</dbReference>